<evidence type="ECO:0000256" key="3">
    <source>
        <dbReference type="SAM" id="MobiDB-lite"/>
    </source>
</evidence>
<feature type="compositionally biased region" description="Low complexity" evidence="3">
    <location>
        <begin position="776"/>
        <end position="795"/>
    </location>
</feature>
<feature type="region of interest" description="Disordered" evidence="3">
    <location>
        <begin position="774"/>
        <end position="847"/>
    </location>
</feature>
<feature type="domain" description="Glucose-methanol-choline oxidoreductase N-terminal" evidence="6">
    <location>
        <begin position="490"/>
        <end position="504"/>
    </location>
</feature>
<dbReference type="CDD" id="cd09630">
    <property type="entry name" value="CDH_like_cytochrome"/>
    <property type="match status" value="1"/>
</dbReference>
<dbReference type="SUPFAM" id="SSF51905">
    <property type="entry name" value="FAD/NAD(P)-binding domain"/>
    <property type="match status" value="1"/>
</dbReference>
<reference evidence="7 8" key="1">
    <citation type="journal article" date="2024" name="J. Plant Pathol.">
        <title>Sequence and assembly of the genome of Seiridium unicorne, isolate CBS 538.82, causal agent of cypress canker disease.</title>
        <authorList>
            <person name="Scali E."/>
            <person name="Rocca G.D."/>
            <person name="Danti R."/>
            <person name="Garbelotto M."/>
            <person name="Barberini S."/>
            <person name="Baroncelli R."/>
            <person name="Emiliani G."/>
        </authorList>
    </citation>
    <scope>NUCLEOTIDE SEQUENCE [LARGE SCALE GENOMIC DNA]</scope>
    <source>
        <strain evidence="7 8">BM-138-508</strain>
    </source>
</reference>
<protein>
    <recommendedName>
        <fullName evidence="5 6">Glucose-methanol-choline oxidoreductase N-terminal domain-containing protein</fullName>
    </recommendedName>
</protein>
<dbReference type="PANTHER" id="PTHR47190">
    <property type="entry name" value="DEHYDROGENASE, PUTATIVE-RELATED"/>
    <property type="match status" value="1"/>
</dbReference>
<dbReference type="Pfam" id="PF16010">
    <property type="entry name" value="CDH-cyt"/>
    <property type="match status" value="1"/>
</dbReference>
<dbReference type="Gene3D" id="2.60.40.1210">
    <property type="entry name" value="Cellobiose dehydrogenase, cytochrome domain"/>
    <property type="match status" value="1"/>
</dbReference>
<dbReference type="Pfam" id="PF05199">
    <property type="entry name" value="GMC_oxred_C"/>
    <property type="match status" value="1"/>
</dbReference>
<gene>
    <name evidence="7" type="ORF">SUNI508_00922</name>
</gene>
<dbReference type="Gene3D" id="3.30.410.10">
    <property type="entry name" value="Cholesterol Oxidase, domain 2"/>
    <property type="match status" value="1"/>
</dbReference>
<comment type="caution">
    <text evidence="7">The sequence shown here is derived from an EMBL/GenBank/DDBJ whole genome shotgun (WGS) entry which is preliminary data.</text>
</comment>
<keyword evidence="8" id="KW-1185">Reference proteome</keyword>
<feature type="compositionally biased region" description="Basic and acidic residues" evidence="3">
    <location>
        <begin position="826"/>
        <end position="836"/>
    </location>
</feature>
<keyword evidence="4" id="KW-0732">Signal</keyword>
<evidence type="ECO:0000256" key="2">
    <source>
        <dbReference type="RuleBase" id="RU003968"/>
    </source>
</evidence>
<evidence type="ECO:0000313" key="8">
    <source>
        <dbReference type="Proteomes" id="UP001408356"/>
    </source>
</evidence>
<dbReference type="Pfam" id="PF00732">
    <property type="entry name" value="GMC_oxred_N"/>
    <property type="match status" value="1"/>
</dbReference>
<dbReference type="SUPFAM" id="SSF54373">
    <property type="entry name" value="FAD-linked reductases, C-terminal domain"/>
    <property type="match status" value="1"/>
</dbReference>
<name>A0ABR2V2B2_9PEZI</name>
<dbReference type="Proteomes" id="UP001408356">
    <property type="component" value="Unassembled WGS sequence"/>
</dbReference>
<comment type="similarity">
    <text evidence="1 2">Belongs to the GMC oxidoreductase family.</text>
</comment>
<dbReference type="Gene3D" id="3.50.50.60">
    <property type="entry name" value="FAD/NAD(P)-binding domain"/>
    <property type="match status" value="1"/>
</dbReference>
<keyword evidence="2" id="KW-0285">Flavoprotein</keyword>
<dbReference type="InterPro" id="IPR000172">
    <property type="entry name" value="GMC_OxRdtase_N"/>
</dbReference>
<feature type="chain" id="PRO_5047208229" description="Glucose-methanol-choline oxidoreductase N-terminal domain-containing protein" evidence="4">
    <location>
        <begin position="18"/>
        <end position="868"/>
    </location>
</feature>
<dbReference type="InterPro" id="IPR036188">
    <property type="entry name" value="FAD/NAD-bd_sf"/>
</dbReference>
<evidence type="ECO:0000259" key="5">
    <source>
        <dbReference type="PROSITE" id="PS00623"/>
    </source>
</evidence>
<evidence type="ECO:0000259" key="6">
    <source>
        <dbReference type="PROSITE" id="PS00624"/>
    </source>
</evidence>
<sequence length="868" mass="90624">MKLTTSVAATMALGASAAGTLNYTDSYTGISFSGYSDGNGYLFGMALPETIGTDAIIQLVAPATDGAGWAGFDFGVEMANKLLLCAWPNSDAVVTSARVATGYTNPSEYSGDITLYPIADGTYVNSTHYSATFLCSGCVTNDDDTFLTTATTATLGWAYSDEAPTTPSDTASVLNYHSSGFGGFGMSLAYAMSAEYDTWAALASTTASWPSTSTGGNSTNGASNSTTPSNSTTTVTYSNTTYDYIIAGAGPAGLVVAGRLAETGASVLLIERGGASTMSTGGDATLSWNSSITQYDVPAEAYYLSSASVTDEYCTDTASQAGCLLGGSGMVNALMFVKPQDKDFDDNWPTGWKSADVADAAERFYARSPGTTLPSADGQRYDQGAYDVLSSFLSSNNFSSVDAIEQPNEKVDVFSHPPWLIQDGMRGGPVKSYLPLVEDLSNFKLSLNTKVIRAVRNGTWVSGVEVELEDGTHQIISVTASTGKVILAAGTMSTPRILFYSGIGPTEQIEAVPSDVTLPDSSEWIDLPVGQGVKDHTIITFTLGSKTSLSSLASTNFTSPDDDSVSLFAEGSGLLTQGGQRLNFWTSVVSPSDGLTRYMQGTCNSPSDDTIKIKLYVTHGLTSSTDLVLDSTGTMTEFSGSPWLQTQGDIEAFQAMFDRFIEMTSKSNSSLTLQYADGTAVSSNVTGATYYENVKSTYTTGAHFVGTAKMGTDDGRTDNGTAVVDTNTQVYGTDNLFVVDGSFHPDLPTGNTQAIILVAAEQAVEKILALDNKTISDSNSGSTTGSSESGSTTGSSGSGSTTGSGSSSGSSSGSGKGSKCKRAAKALREREAKEKAAAQARRQVRGVAHKAYVQGLANRRSSLGDMYM</sequence>
<feature type="compositionally biased region" description="Low complexity" evidence="3">
    <location>
        <begin position="803"/>
        <end position="813"/>
    </location>
</feature>
<dbReference type="InterPro" id="IPR007867">
    <property type="entry name" value="GMC_OxRtase_C"/>
</dbReference>
<evidence type="ECO:0000313" key="7">
    <source>
        <dbReference type="EMBL" id="KAK9420831.1"/>
    </source>
</evidence>
<dbReference type="PROSITE" id="PS00624">
    <property type="entry name" value="GMC_OXRED_2"/>
    <property type="match status" value="1"/>
</dbReference>
<evidence type="ECO:0000256" key="4">
    <source>
        <dbReference type="SAM" id="SignalP"/>
    </source>
</evidence>
<dbReference type="SUPFAM" id="SSF49344">
    <property type="entry name" value="CBD9-like"/>
    <property type="match status" value="1"/>
</dbReference>
<organism evidence="7 8">
    <name type="scientific">Seiridium unicorne</name>
    <dbReference type="NCBI Taxonomy" id="138068"/>
    <lineage>
        <taxon>Eukaryota</taxon>
        <taxon>Fungi</taxon>
        <taxon>Dikarya</taxon>
        <taxon>Ascomycota</taxon>
        <taxon>Pezizomycotina</taxon>
        <taxon>Sordariomycetes</taxon>
        <taxon>Xylariomycetidae</taxon>
        <taxon>Amphisphaeriales</taxon>
        <taxon>Sporocadaceae</taxon>
        <taxon>Seiridium</taxon>
    </lineage>
</organism>
<feature type="domain" description="Glucose-methanol-choline oxidoreductase N-terminal" evidence="5">
    <location>
        <begin position="322"/>
        <end position="345"/>
    </location>
</feature>
<dbReference type="InterPro" id="IPR015920">
    <property type="entry name" value="Cellobiose_DH-like_cyt"/>
</dbReference>
<dbReference type="EMBL" id="JARVKF010000223">
    <property type="protein sequence ID" value="KAK9420831.1"/>
    <property type="molecule type" value="Genomic_DNA"/>
</dbReference>
<proteinExistence type="inferred from homology"/>
<dbReference type="PANTHER" id="PTHR47190:SF4">
    <property type="entry name" value="DEHYDROGENASE, PUTATIVE-RELATED"/>
    <property type="match status" value="1"/>
</dbReference>
<accession>A0ABR2V2B2</accession>
<feature type="region of interest" description="Disordered" evidence="3">
    <location>
        <begin position="212"/>
        <end position="232"/>
    </location>
</feature>
<feature type="signal peptide" evidence="4">
    <location>
        <begin position="1"/>
        <end position="17"/>
    </location>
</feature>
<dbReference type="InterPro" id="IPR053208">
    <property type="entry name" value="GMC_Oxidoreductase_CD"/>
</dbReference>
<evidence type="ECO:0000256" key="1">
    <source>
        <dbReference type="ARBA" id="ARBA00010790"/>
    </source>
</evidence>
<dbReference type="PROSITE" id="PS00623">
    <property type="entry name" value="GMC_OXRED_1"/>
    <property type="match status" value="1"/>
</dbReference>
<keyword evidence="2" id="KW-0274">FAD</keyword>